<name>A0A975TA37_9NOST</name>
<dbReference type="EMBL" id="CP021056">
    <property type="protein sequence ID" value="QXE24161.1"/>
    <property type="molecule type" value="Genomic_DNA"/>
</dbReference>
<gene>
    <name evidence="1" type="ORF">B6N60_02865</name>
</gene>
<protein>
    <submittedName>
        <fullName evidence="1">Uncharacterized protein</fullName>
    </submittedName>
</protein>
<dbReference type="Proteomes" id="UP000683511">
    <property type="component" value="Chromosome"/>
</dbReference>
<evidence type="ECO:0000313" key="2">
    <source>
        <dbReference type="Proteomes" id="UP000683511"/>
    </source>
</evidence>
<sequence length="35" mass="4178">MQKDYTLSQYLSSQILVLLIENMNLSHAKVQRKKR</sequence>
<organism evidence="1 2">
    <name type="scientific">Richelia sinica FACHB-800</name>
    <dbReference type="NCBI Taxonomy" id="1357546"/>
    <lineage>
        <taxon>Bacteria</taxon>
        <taxon>Bacillati</taxon>
        <taxon>Cyanobacteriota</taxon>
        <taxon>Cyanophyceae</taxon>
        <taxon>Nostocales</taxon>
        <taxon>Nostocaceae</taxon>
        <taxon>Richelia</taxon>
    </lineage>
</organism>
<dbReference type="AlphaFoldDB" id="A0A975TA37"/>
<evidence type="ECO:0000313" key="1">
    <source>
        <dbReference type="EMBL" id="QXE24161.1"/>
    </source>
</evidence>
<proteinExistence type="predicted"/>
<accession>A0A975TA37</accession>
<dbReference type="KEGG" id="rsin:B6N60_02865"/>
<reference evidence="1" key="1">
    <citation type="submission" date="2017-04" db="EMBL/GenBank/DDBJ databases">
        <title>Genome deletions in a multicellular cyanobacterial endosymbiont for morphological adaptation in marine diatoms.</title>
        <authorList>
            <person name="Wang Y."/>
            <person name="Gao H."/>
            <person name="Li R."/>
            <person name="Xu X."/>
        </authorList>
    </citation>
    <scope>NUCLEOTIDE SEQUENCE</scope>
    <source>
        <strain evidence="1">FACHB 800</strain>
    </source>
</reference>
<keyword evidence="2" id="KW-1185">Reference proteome</keyword>